<dbReference type="Pfam" id="PF17937">
    <property type="entry name" value="TetR_C_28"/>
    <property type="match status" value="1"/>
</dbReference>
<evidence type="ECO:0000313" key="6">
    <source>
        <dbReference type="EMBL" id="TLX64107.1"/>
    </source>
</evidence>
<dbReference type="InterPro" id="IPR009057">
    <property type="entry name" value="Homeodomain-like_sf"/>
</dbReference>
<protein>
    <submittedName>
        <fullName evidence="6">TetR/AcrR family transcriptional regulator</fullName>
    </submittedName>
</protein>
<reference evidence="6 7" key="1">
    <citation type="journal article" date="2017" name="Eur. J. Clin. Microbiol. Infect. Dis.">
        <title>Uncommonly isolated clinical Pseudomonas: identification and phylogenetic assignation.</title>
        <authorList>
            <person name="Mulet M."/>
            <person name="Gomila M."/>
            <person name="Ramirez A."/>
            <person name="Cardew S."/>
            <person name="Moore E.R."/>
            <person name="Lalucat J."/>
            <person name="Garcia-Valdes E."/>
        </authorList>
    </citation>
    <scope>NUCLEOTIDE SEQUENCE [LARGE SCALE GENOMIC DNA]</scope>
    <source>
        <strain evidence="6 7">SD129</strain>
    </source>
</reference>
<dbReference type="AlphaFoldDB" id="A0A5R9QFY9"/>
<gene>
    <name evidence="6" type="ORF">DN820_07260</name>
</gene>
<organism evidence="6 7">
    <name type="scientific">Stutzerimonas nosocomialis</name>
    <dbReference type="NCBI Taxonomy" id="1056496"/>
    <lineage>
        <taxon>Bacteria</taxon>
        <taxon>Pseudomonadati</taxon>
        <taxon>Pseudomonadota</taxon>
        <taxon>Gammaproteobacteria</taxon>
        <taxon>Pseudomonadales</taxon>
        <taxon>Pseudomonadaceae</taxon>
        <taxon>Stutzerimonas</taxon>
    </lineage>
</organism>
<feature type="domain" description="HTH tetR-type" evidence="5">
    <location>
        <begin position="6"/>
        <end position="66"/>
    </location>
</feature>
<dbReference type="InterPro" id="IPR001647">
    <property type="entry name" value="HTH_TetR"/>
</dbReference>
<dbReference type="Proteomes" id="UP000306753">
    <property type="component" value="Unassembled WGS sequence"/>
</dbReference>
<evidence type="ECO:0000259" key="5">
    <source>
        <dbReference type="PROSITE" id="PS50977"/>
    </source>
</evidence>
<dbReference type="PANTHER" id="PTHR47506:SF1">
    <property type="entry name" value="HTH-TYPE TRANSCRIPTIONAL REGULATOR YJDC"/>
    <property type="match status" value="1"/>
</dbReference>
<dbReference type="OrthoDB" id="9809772at2"/>
<keyword evidence="1" id="KW-0805">Transcription regulation</keyword>
<dbReference type="Gene3D" id="1.10.357.10">
    <property type="entry name" value="Tetracycline Repressor, domain 2"/>
    <property type="match status" value="1"/>
</dbReference>
<comment type="caution">
    <text evidence="6">The sequence shown here is derived from an EMBL/GenBank/DDBJ whole genome shotgun (WGS) entry which is preliminary data.</text>
</comment>
<dbReference type="SUPFAM" id="SSF46689">
    <property type="entry name" value="Homeodomain-like"/>
    <property type="match status" value="1"/>
</dbReference>
<dbReference type="PROSITE" id="PS50977">
    <property type="entry name" value="HTH_TETR_2"/>
    <property type="match status" value="1"/>
</dbReference>
<dbReference type="InterPro" id="IPR041479">
    <property type="entry name" value="TetR_CgmR_C"/>
</dbReference>
<sequence>MGRPSIIDRDRVLGCAEQILRASGVAGLSIGAVAKAAGISKGGVQSAFGTREQLLQALYDRWANEYLDAVRQRVGPAPTREEAVQAHIALTRELDNQEADRAAGLMAATLDAPQVRREAQAFYRSLLEMDAPLDAAGRRARLALLATEGVFLLRCFGLLELGEDQWQGIFDDIEGSLTDQAPSRG</sequence>
<keyword evidence="7" id="KW-1185">Reference proteome</keyword>
<dbReference type="GO" id="GO:0003677">
    <property type="term" value="F:DNA binding"/>
    <property type="evidence" value="ECO:0007669"/>
    <property type="project" value="UniProtKB-UniRule"/>
</dbReference>
<proteinExistence type="predicted"/>
<dbReference type="Pfam" id="PF00440">
    <property type="entry name" value="TetR_N"/>
    <property type="match status" value="1"/>
</dbReference>
<name>A0A5R9QFY9_9GAMM</name>
<evidence type="ECO:0000256" key="1">
    <source>
        <dbReference type="ARBA" id="ARBA00023015"/>
    </source>
</evidence>
<dbReference type="PANTHER" id="PTHR47506">
    <property type="entry name" value="TRANSCRIPTIONAL REGULATORY PROTEIN"/>
    <property type="match status" value="1"/>
</dbReference>
<accession>A0A5R9QFY9</accession>
<evidence type="ECO:0000313" key="7">
    <source>
        <dbReference type="Proteomes" id="UP000306753"/>
    </source>
</evidence>
<evidence type="ECO:0000256" key="4">
    <source>
        <dbReference type="PROSITE-ProRule" id="PRU00335"/>
    </source>
</evidence>
<dbReference type="RefSeq" id="WP_138406496.1">
    <property type="nucleotide sequence ID" value="NZ_QLAE01000001.1"/>
</dbReference>
<evidence type="ECO:0000256" key="2">
    <source>
        <dbReference type="ARBA" id="ARBA00023125"/>
    </source>
</evidence>
<evidence type="ECO:0000256" key="3">
    <source>
        <dbReference type="ARBA" id="ARBA00023163"/>
    </source>
</evidence>
<keyword evidence="3" id="KW-0804">Transcription</keyword>
<keyword evidence="2 4" id="KW-0238">DNA-binding</keyword>
<dbReference type="EMBL" id="QLAG01000007">
    <property type="protein sequence ID" value="TLX64107.1"/>
    <property type="molecule type" value="Genomic_DNA"/>
</dbReference>
<feature type="DNA-binding region" description="H-T-H motif" evidence="4">
    <location>
        <begin position="29"/>
        <end position="48"/>
    </location>
</feature>